<dbReference type="InterPro" id="IPR011333">
    <property type="entry name" value="SKP1/BTB/POZ_sf"/>
</dbReference>
<protein>
    <submittedName>
        <fullName evidence="3">Uncharacterized protein</fullName>
    </submittedName>
</protein>
<evidence type="ECO:0000256" key="2">
    <source>
        <dbReference type="ARBA" id="ARBA00023242"/>
    </source>
</evidence>
<sequence>MSDQHYCLRWNNYQSNMTSVFHQLLRNEDFVDVTLACNDLSLKAHKSHEMEFKKVVGSKKRRQSGILFLHYSREFLEGNVPQADLGWAAKTGLGRNRGHISVQKAACGKEGIEIFSNRRNGRKEMKTALRYSRTSKLTGLYILKFNNLYIIIPYYQNVYIIFFICVTKEYYGKSHDNEDSVR</sequence>
<gene>
    <name evidence="3" type="ORF">HHI36_020035</name>
</gene>
<proteinExistence type="predicted"/>
<dbReference type="Gene3D" id="3.30.710.10">
    <property type="entry name" value="Potassium Channel Kv1.1, Chain A"/>
    <property type="match status" value="1"/>
</dbReference>
<organism evidence="3 4">
    <name type="scientific">Cryptolaemus montrouzieri</name>
    <dbReference type="NCBI Taxonomy" id="559131"/>
    <lineage>
        <taxon>Eukaryota</taxon>
        <taxon>Metazoa</taxon>
        <taxon>Ecdysozoa</taxon>
        <taxon>Arthropoda</taxon>
        <taxon>Hexapoda</taxon>
        <taxon>Insecta</taxon>
        <taxon>Pterygota</taxon>
        <taxon>Neoptera</taxon>
        <taxon>Endopterygota</taxon>
        <taxon>Coleoptera</taxon>
        <taxon>Polyphaga</taxon>
        <taxon>Cucujiformia</taxon>
        <taxon>Coccinelloidea</taxon>
        <taxon>Coccinellidae</taxon>
        <taxon>Scymninae</taxon>
        <taxon>Scymnini</taxon>
        <taxon>Cryptolaemus</taxon>
    </lineage>
</organism>
<dbReference type="SUPFAM" id="SSF54695">
    <property type="entry name" value="POZ domain"/>
    <property type="match status" value="1"/>
</dbReference>
<dbReference type="EMBL" id="JABFTP020000083">
    <property type="protein sequence ID" value="KAL3275266.1"/>
    <property type="molecule type" value="Genomic_DNA"/>
</dbReference>
<comment type="caution">
    <text evidence="3">The sequence shown here is derived from an EMBL/GenBank/DDBJ whole genome shotgun (WGS) entry which is preliminary data.</text>
</comment>
<dbReference type="GO" id="GO:0005634">
    <property type="term" value="C:nucleus"/>
    <property type="evidence" value="ECO:0007669"/>
    <property type="project" value="UniProtKB-SubCell"/>
</dbReference>
<evidence type="ECO:0000313" key="4">
    <source>
        <dbReference type="Proteomes" id="UP001516400"/>
    </source>
</evidence>
<reference evidence="3 4" key="1">
    <citation type="journal article" date="2021" name="BMC Biol.">
        <title>Horizontally acquired antibacterial genes associated with adaptive radiation of ladybird beetles.</title>
        <authorList>
            <person name="Li H.S."/>
            <person name="Tang X.F."/>
            <person name="Huang Y.H."/>
            <person name="Xu Z.Y."/>
            <person name="Chen M.L."/>
            <person name="Du X.Y."/>
            <person name="Qiu B.Y."/>
            <person name="Chen P.T."/>
            <person name="Zhang W."/>
            <person name="Slipinski A."/>
            <person name="Escalona H.E."/>
            <person name="Waterhouse R.M."/>
            <person name="Zwick A."/>
            <person name="Pang H."/>
        </authorList>
    </citation>
    <scope>NUCLEOTIDE SEQUENCE [LARGE SCALE GENOMIC DNA]</scope>
    <source>
        <strain evidence="3">SYSU2018</strain>
    </source>
</reference>
<keyword evidence="2" id="KW-0539">Nucleus</keyword>
<dbReference type="PANTHER" id="PTHR23110">
    <property type="entry name" value="BTB DOMAIN TRANSCRIPTION FACTOR"/>
    <property type="match status" value="1"/>
</dbReference>
<name>A0ABD2N992_9CUCU</name>
<dbReference type="InterPro" id="IPR051095">
    <property type="entry name" value="Dros_DevTransReg"/>
</dbReference>
<evidence type="ECO:0000313" key="3">
    <source>
        <dbReference type="EMBL" id="KAL3275266.1"/>
    </source>
</evidence>
<dbReference type="AlphaFoldDB" id="A0ABD2N992"/>
<dbReference type="PANTHER" id="PTHR23110:SF102">
    <property type="entry name" value="PIPSQUEAK, ISOFORM O"/>
    <property type="match status" value="1"/>
</dbReference>
<comment type="subcellular location">
    <subcellularLocation>
        <location evidence="1">Nucleus</location>
    </subcellularLocation>
</comment>
<evidence type="ECO:0000256" key="1">
    <source>
        <dbReference type="ARBA" id="ARBA00004123"/>
    </source>
</evidence>
<keyword evidence="4" id="KW-1185">Reference proteome</keyword>
<dbReference type="Proteomes" id="UP001516400">
    <property type="component" value="Unassembled WGS sequence"/>
</dbReference>
<accession>A0ABD2N992</accession>